<feature type="region of interest" description="Disordered" evidence="1">
    <location>
        <begin position="62"/>
        <end position="118"/>
    </location>
</feature>
<comment type="caution">
    <text evidence="2">The sequence shown here is derived from an EMBL/GenBank/DDBJ whole genome shotgun (WGS) entry which is preliminary data.</text>
</comment>
<protein>
    <submittedName>
        <fullName evidence="2">Uncharacterized protein</fullName>
    </submittedName>
</protein>
<dbReference type="Proteomes" id="UP000075636">
    <property type="component" value="Unassembled WGS sequence"/>
</dbReference>
<reference evidence="2 3" key="1">
    <citation type="submission" date="2015-06" db="EMBL/GenBank/DDBJ databases">
        <title>Improved classification and identification of acetic acid bacteria using matrix-assisted laser desorption/ionization time-of-flight mass spectrometry; Gluconobacter nephelii and Gluconobacter uchimurae are later heterotypic synonyms of Gluconobacter japonicus and Gluconobacter oxydans, respectively.</title>
        <authorList>
            <person name="Li L."/>
            <person name="Cleenwerck I."/>
            <person name="De Vuyst L."/>
            <person name="Vandamme P."/>
        </authorList>
    </citation>
    <scope>NUCLEOTIDE SEQUENCE [LARGE SCALE GENOMIC DNA]</scope>
    <source>
        <strain evidence="2 3">LMG 1768</strain>
    </source>
</reference>
<accession>A0A149TJ51</accession>
<name>A0A149TJ51_9PROT</name>
<feature type="compositionally biased region" description="Basic and acidic residues" evidence="1">
    <location>
        <begin position="74"/>
        <end position="99"/>
    </location>
</feature>
<sequence>MQNSAAHAWFDMGNGRQVFRRIPAPVVGRSSFPCPMVISDGIDPTESMADGKIYTSKTALRRTYRPDGNPQGREYVEVGNDQRPHEQKRGNVVRDKAKSTETIQKAMATADRGEGTQA</sequence>
<dbReference type="AlphaFoldDB" id="A0A149TJ51"/>
<organism evidence="2 3">
    <name type="scientific">Gluconobacter albidus</name>
    <dbReference type="NCBI Taxonomy" id="318683"/>
    <lineage>
        <taxon>Bacteria</taxon>
        <taxon>Pseudomonadati</taxon>
        <taxon>Pseudomonadota</taxon>
        <taxon>Alphaproteobacteria</taxon>
        <taxon>Acetobacterales</taxon>
        <taxon>Acetobacteraceae</taxon>
        <taxon>Gluconobacter</taxon>
    </lineage>
</organism>
<dbReference type="EMBL" id="LHZR01000105">
    <property type="protein sequence ID" value="KXV48218.1"/>
    <property type="molecule type" value="Genomic_DNA"/>
</dbReference>
<evidence type="ECO:0000313" key="2">
    <source>
        <dbReference type="EMBL" id="KXV48218.1"/>
    </source>
</evidence>
<evidence type="ECO:0000256" key="1">
    <source>
        <dbReference type="SAM" id="MobiDB-lite"/>
    </source>
</evidence>
<evidence type="ECO:0000313" key="3">
    <source>
        <dbReference type="Proteomes" id="UP000075636"/>
    </source>
</evidence>
<proteinExistence type="predicted"/>
<dbReference type="PATRIC" id="fig|318683.6.peg.519"/>
<gene>
    <name evidence="2" type="ORF">AD945_08415</name>
</gene>